<keyword evidence="2" id="KW-0134">Cell wall</keyword>
<evidence type="ECO:0000313" key="9">
    <source>
        <dbReference type="EMBL" id="MCQ4041128.1"/>
    </source>
</evidence>
<dbReference type="Pfam" id="PF03777">
    <property type="entry name" value="ChpA-C"/>
    <property type="match status" value="1"/>
</dbReference>
<dbReference type="RefSeq" id="WP_255925090.1">
    <property type="nucleotide sequence ID" value="NZ_JANFNH010000002.1"/>
</dbReference>
<comment type="caution">
    <text evidence="9">The sequence shown here is derived from an EMBL/GenBank/DDBJ whole genome shotgun (WGS) entry which is preliminary data.</text>
</comment>
<proteinExistence type="predicted"/>
<dbReference type="Proteomes" id="UP001206206">
    <property type="component" value="Unassembled WGS sequence"/>
</dbReference>
<keyword evidence="6" id="KW-0034">Amyloid</keyword>
<feature type="signal peptide" evidence="7">
    <location>
        <begin position="1"/>
        <end position="26"/>
    </location>
</feature>
<evidence type="ECO:0000256" key="7">
    <source>
        <dbReference type="SAM" id="SignalP"/>
    </source>
</evidence>
<keyword evidence="5" id="KW-0130">Cell adhesion</keyword>
<evidence type="ECO:0000256" key="5">
    <source>
        <dbReference type="ARBA" id="ARBA00022889"/>
    </source>
</evidence>
<dbReference type="InterPro" id="IPR005528">
    <property type="entry name" value="ChpA-H"/>
</dbReference>
<accession>A0ABT1PA53</accession>
<evidence type="ECO:0000256" key="4">
    <source>
        <dbReference type="ARBA" id="ARBA00022729"/>
    </source>
</evidence>
<gene>
    <name evidence="9" type="ORF">NON19_03575</name>
</gene>
<sequence length="78" mass="7474">MRVRSVALAATLALTGALATATTAVAQSGANGSAVGSPGVISGDVIQVPVNLPIQVCGNSIDIIGILNPAAGNTCQSS</sequence>
<comment type="subcellular location">
    <subcellularLocation>
        <location evidence="1">Secreted</location>
        <location evidence="1">Cell wall</location>
    </subcellularLocation>
</comment>
<feature type="domain" description="Chaplin" evidence="8">
    <location>
        <begin position="37"/>
        <end position="77"/>
    </location>
</feature>
<dbReference type="EMBL" id="JANFNH010000002">
    <property type="protein sequence ID" value="MCQ4041128.1"/>
    <property type="molecule type" value="Genomic_DNA"/>
</dbReference>
<keyword evidence="4 7" id="KW-0732">Signal</keyword>
<dbReference type="PROSITE" id="PS51884">
    <property type="entry name" value="CHAPLIN"/>
    <property type="match status" value="1"/>
</dbReference>
<keyword evidence="10" id="KW-1185">Reference proteome</keyword>
<name>A0ABT1PA53_9ACTN</name>
<evidence type="ECO:0000313" key="10">
    <source>
        <dbReference type="Proteomes" id="UP001206206"/>
    </source>
</evidence>
<keyword evidence="3" id="KW-0964">Secreted</keyword>
<evidence type="ECO:0000256" key="2">
    <source>
        <dbReference type="ARBA" id="ARBA00022512"/>
    </source>
</evidence>
<evidence type="ECO:0000256" key="6">
    <source>
        <dbReference type="ARBA" id="ARBA00023087"/>
    </source>
</evidence>
<evidence type="ECO:0000259" key="8">
    <source>
        <dbReference type="PROSITE" id="PS51884"/>
    </source>
</evidence>
<organism evidence="9 10">
    <name type="scientific">Streptantibioticus rubrisoli</name>
    <dbReference type="NCBI Taxonomy" id="1387313"/>
    <lineage>
        <taxon>Bacteria</taxon>
        <taxon>Bacillati</taxon>
        <taxon>Actinomycetota</taxon>
        <taxon>Actinomycetes</taxon>
        <taxon>Kitasatosporales</taxon>
        <taxon>Streptomycetaceae</taxon>
        <taxon>Streptantibioticus</taxon>
    </lineage>
</organism>
<feature type="chain" id="PRO_5047371671" evidence="7">
    <location>
        <begin position="27"/>
        <end position="78"/>
    </location>
</feature>
<protein>
    <submittedName>
        <fullName evidence="9">Chaplin</fullName>
    </submittedName>
</protein>
<evidence type="ECO:0000256" key="3">
    <source>
        <dbReference type="ARBA" id="ARBA00022525"/>
    </source>
</evidence>
<evidence type="ECO:0000256" key="1">
    <source>
        <dbReference type="ARBA" id="ARBA00004191"/>
    </source>
</evidence>
<reference evidence="9 10" key="1">
    <citation type="submission" date="2022-06" db="EMBL/GenBank/DDBJ databases">
        <title>Draft genome sequence of type strain Streptomyces rubrisoli DSM 42083.</title>
        <authorList>
            <person name="Duangmal K."/>
            <person name="Klaysubun C."/>
        </authorList>
    </citation>
    <scope>NUCLEOTIDE SEQUENCE [LARGE SCALE GENOMIC DNA]</scope>
    <source>
        <strain evidence="9 10">DSM 42083</strain>
    </source>
</reference>